<dbReference type="SUPFAM" id="SSF55186">
    <property type="entry name" value="ThrRS/AlaRS common domain"/>
    <property type="match status" value="1"/>
</dbReference>
<sequence>MKSFNFLLLLLGTHDSPEHILTENWAFRQLVMGKYLILWKTVPRRFFFERVYFYRFLLQKSRFRYSNQRKKRKIKGFEVILEDTIIFPEGGGQPCDHGYLNEVPVKYVVRKEDKAVHYVKEMFNVGDKVKQTIDWDRRFDHMQQHSGQHLVSAIFELDFKFPTLSWWLGEEVSYIELDTPSIAYEQIKKVENIVNNLIREGEECHCNSFY</sequence>
<evidence type="ECO:0000313" key="5">
    <source>
        <dbReference type="Proteomes" id="UP001162164"/>
    </source>
</evidence>
<dbReference type="InterPro" id="IPR051335">
    <property type="entry name" value="Alanyl-tRNA_Editing_Enzymes"/>
</dbReference>
<dbReference type="PANTHER" id="PTHR43462">
    <property type="entry name" value="ALANYL-TRNA EDITING PROTEIN"/>
    <property type="match status" value="1"/>
</dbReference>
<keyword evidence="2" id="KW-0862">Zinc</keyword>
<gene>
    <name evidence="4" type="ORF">NQ317_017357</name>
</gene>
<evidence type="ECO:0000313" key="4">
    <source>
        <dbReference type="EMBL" id="KAJ8973982.1"/>
    </source>
</evidence>
<accession>A0ABQ9J8G6</accession>
<dbReference type="Proteomes" id="UP001162164">
    <property type="component" value="Unassembled WGS sequence"/>
</dbReference>
<dbReference type="Gene3D" id="2.40.30.130">
    <property type="match status" value="1"/>
</dbReference>
<keyword evidence="1" id="KW-0479">Metal-binding</keyword>
<protein>
    <recommendedName>
        <fullName evidence="3">Alanyl-tRNA synthetase class IIc N-terminal domain-containing protein</fullName>
    </recommendedName>
</protein>
<evidence type="ECO:0000256" key="1">
    <source>
        <dbReference type="ARBA" id="ARBA00022723"/>
    </source>
</evidence>
<dbReference type="Pfam" id="PF01411">
    <property type="entry name" value="tRNA-synt_2c"/>
    <property type="match status" value="1"/>
</dbReference>
<feature type="domain" description="Alanyl-tRNA synthetase class IIc N-terminal" evidence="3">
    <location>
        <begin position="68"/>
        <end position="137"/>
    </location>
</feature>
<name>A0ABQ9J8G6_9CUCU</name>
<dbReference type="Gene3D" id="3.30.980.10">
    <property type="entry name" value="Threonyl-trna Synthetase, Chain A, domain 2"/>
    <property type="match status" value="1"/>
</dbReference>
<evidence type="ECO:0000259" key="3">
    <source>
        <dbReference type="Pfam" id="PF01411"/>
    </source>
</evidence>
<proteinExistence type="predicted"/>
<dbReference type="InterPro" id="IPR009000">
    <property type="entry name" value="Transl_B-barrel_sf"/>
</dbReference>
<dbReference type="InterPro" id="IPR018163">
    <property type="entry name" value="Thr/Ala-tRNA-synth_IIc_edit"/>
</dbReference>
<dbReference type="EMBL" id="JAPWTJ010001073">
    <property type="protein sequence ID" value="KAJ8973982.1"/>
    <property type="molecule type" value="Genomic_DNA"/>
</dbReference>
<dbReference type="PANTHER" id="PTHR43462:SF1">
    <property type="entry name" value="ALANYL-TRNA EDITING PROTEIN AARSD1"/>
    <property type="match status" value="1"/>
</dbReference>
<keyword evidence="5" id="KW-1185">Reference proteome</keyword>
<dbReference type="InterPro" id="IPR018164">
    <property type="entry name" value="Ala-tRNA-synth_IIc_N"/>
</dbReference>
<dbReference type="SUPFAM" id="SSF50447">
    <property type="entry name" value="Translation proteins"/>
    <property type="match status" value="1"/>
</dbReference>
<evidence type="ECO:0000256" key="2">
    <source>
        <dbReference type="ARBA" id="ARBA00022833"/>
    </source>
</evidence>
<organism evidence="4 5">
    <name type="scientific">Molorchus minor</name>
    <dbReference type="NCBI Taxonomy" id="1323400"/>
    <lineage>
        <taxon>Eukaryota</taxon>
        <taxon>Metazoa</taxon>
        <taxon>Ecdysozoa</taxon>
        <taxon>Arthropoda</taxon>
        <taxon>Hexapoda</taxon>
        <taxon>Insecta</taxon>
        <taxon>Pterygota</taxon>
        <taxon>Neoptera</taxon>
        <taxon>Endopterygota</taxon>
        <taxon>Coleoptera</taxon>
        <taxon>Polyphaga</taxon>
        <taxon>Cucujiformia</taxon>
        <taxon>Chrysomeloidea</taxon>
        <taxon>Cerambycidae</taxon>
        <taxon>Lamiinae</taxon>
        <taxon>Monochamini</taxon>
        <taxon>Molorchus</taxon>
    </lineage>
</organism>
<comment type="caution">
    <text evidence="4">The sequence shown here is derived from an EMBL/GenBank/DDBJ whole genome shotgun (WGS) entry which is preliminary data.</text>
</comment>
<reference evidence="4" key="1">
    <citation type="journal article" date="2023" name="Insect Mol. Biol.">
        <title>Genome sequencing provides insights into the evolution of gene families encoding plant cell wall-degrading enzymes in longhorned beetles.</title>
        <authorList>
            <person name="Shin N.R."/>
            <person name="Okamura Y."/>
            <person name="Kirsch R."/>
            <person name="Pauchet Y."/>
        </authorList>
    </citation>
    <scope>NUCLEOTIDE SEQUENCE</scope>
    <source>
        <strain evidence="4">MMC_N1</strain>
    </source>
</reference>